<sequence length="50" mass="5374">MGIRLMPSPLTHLGIVPERFVEHADLLLKGFGSMIDAPERITSIGGSVTI</sequence>
<proteinExistence type="predicted"/>
<evidence type="ECO:0000313" key="2">
    <source>
        <dbReference type="Proteomes" id="UP000005275"/>
    </source>
</evidence>
<evidence type="ECO:0000313" key="1">
    <source>
        <dbReference type="EMBL" id="AHF05599.1"/>
    </source>
</evidence>
<name>W0E8N4_MARPU</name>
<reference evidence="1 2" key="1">
    <citation type="submission" date="2013-12" db="EMBL/GenBank/DDBJ databases">
        <authorList>
            <consortium name="DOE Joint Genome Institute"/>
            <person name="Bryant D.A."/>
            <person name="Huntemann M."/>
            <person name="Han J."/>
            <person name="Chen A."/>
            <person name="Kyrpides N."/>
            <person name="Mavromatis K."/>
            <person name="Markowitz V."/>
            <person name="Palaniappan K."/>
            <person name="Ivanova N."/>
            <person name="Schaumberg A."/>
            <person name="Pati A."/>
            <person name="Liolios K."/>
            <person name="Nordberg H.P."/>
            <person name="Cantor M.N."/>
            <person name="Hua S.X."/>
            <person name="Woyke T."/>
        </authorList>
    </citation>
    <scope>NUCLEOTIDE SEQUENCE [LARGE SCALE GENOMIC DNA]</scope>
    <source>
        <strain evidence="1 2">984</strain>
    </source>
</reference>
<organism evidence="1 2">
    <name type="scientific">Marichromatium purpuratum 984</name>
    <dbReference type="NCBI Taxonomy" id="765910"/>
    <lineage>
        <taxon>Bacteria</taxon>
        <taxon>Pseudomonadati</taxon>
        <taxon>Pseudomonadota</taxon>
        <taxon>Gammaproteobacteria</taxon>
        <taxon>Chromatiales</taxon>
        <taxon>Chromatiaceae</taxon>
        <taxon>Marichromatium</taxon>
    </lineage>
</organism>
<dbReference type="HOGENOM" id="CLU_3119576_0_0_6"/>
<dbReference type="AlphaFoldDB" id="W0E8N4"/>
<protein>
    <submittedName>
        <fullName evidence="1">Uncharacterized protein</fullName>
    </submittedName>
</protein>
<dbReference type="KEGG" id="mpur:MARPU_13115"/>
<dbReference type="EMBL" id="CP007031">
    <property type="protein sequence ID" value="AHF05599.1"/>
    <property type="molecule type" value="Genomic_DNA"/>
</dbReference>
<keyword evidence="2" id="KW-1185">Reference proteome</keyword>
<accession>W0E8N4</accession>
<dbReference type="Proteomes" id="UP000005275">
    <property type="component" value="Chromosome"/>
</dbReference>
<gene>
    <name evidence="1" type="ORF">MARPU_13115</name>
</gene>